<dbReference type="AlphaFoldDB" id="A0A128A4W0"/>
<keyword evidence="1" id="KW-1133">Transmembrane helix</keyword>
<keyword evidence="1" id="KW-0812">Transmembrane</keyword>
<reference evidence="3" key="1">
    <citation type="submission" date="2015-10" db="EMBL/GenBank/DDBJ databases">
        <authorList>
            <person name="Lehtovirta-Morley L.E."/>
            <person name="Vieille C."/>
        </authorList>
    </citation>
    <scope>NUCLEOTIDE SEQUENCE [LARGE SCALE GENOMIC DNA]</scope>
</reference>
<evidence type="ECO:0000313" key="2">
    <source>
        <dbReference type="EMBL" id="CUR52378.1"/>
    </source>
</evidence>
<dbReference type="KEGG" id="ndv:NDEV_1616"/>
<name>A0A128A4W0_9ARCH</name>
<dbReference type="EMBL" id="LN890280">
    <property type="protein sequence ID" value="CUR52378.1"/>
    <property type="molecule type" value="Genomic_DNA"/>
</dbReference>
<sequence length="350" mass="38499">MRLLVPVSIVTVMIVLGIFASHSAYANVWIPDDEFSGFYSTNGTYTVIGAVKNTEASAIIPTITINVKDNDKTISEKYILSTTNSQKDIPFNIKMPQVEGKNATLEKPQVSFVVTSHNSTDIEIIYDKTLKKHADGHETGFIINNDTSTALGVRVYAAIYGKDGKFLDVGKSIETIEKMEPGEKIAFSMYPDSQHASMVSYYSCFVVGDDPTMPASVLKDGKPYNFTYLTSASVTDTKFDDSTHSIKTTVRYPFPDTGFVNFMFPEESGGEKFSVLSNGKPVEFVQSKDSDGYWHVALSLPPKSTSYLAISGFDQPGLSPSTDNFRNYILVTIPIAAAAISIIIWKKKKD</sequence>
<protein>
    <submittedName>
        <fullName evidence="2">Uncharacterized protein</fullName>
    </submittedName>
</protein>
<evidence type="ECO:0000256" key="1">
    <source>
        <dbReference type="SAM" id="Phobius"/>
    </source>
</evidence>
<dbReference type="Proteomes" id="UP000196239">
    <property type="component" value="Chromosome 1"/>
</dbReference>
<organism evidence="2 3">
    <name type="scientific">Nitrosotalea devaniterrae</name>
    <dbReference type="NCBI Taxonomy" id="1078905"/>
    <lineage>
        <taxon>Archaea</taxon>
        <taxon>Nitrososphaerota</taxon>
        <taxon>Nitrososphaeria</taxon>
        <taxon>Nitrosotaleales</taxon>
        <taxon>Nitrosotaleaceae</taxon>
        <taxon>Nitrosotalea</taxon>
    </lineage>
</organism>
<gene>
    <name evidence="2" type="ORF">NDEV_1616</name>
</gene>
<proteinExistence type="predicted"/>
<keyword evidence="1" id="KW-0472">Membrane</keyword>
<evidence type="ECO:0000313" key="3">
    <source>
        <dbReference type="Proteomes" id="UP000196239"/>
    </source>
</evidence>
<accession>A0A128A4W0</accession>
<feature type="transmembrane region" description="Helical" evidence="1">
    <location>
        <begin position="325"/>
        <end position="345"/>
    </location>
</feature>
<keyword evidence="3" id="KW-1185">Reference proteome</keyword>